<dbReference type="UniPathway" id="UPA00034">
    <property type="reaction ID" value="UER00027"/>
</dbReference>
<dbReference type="InterPro" id="IPR022644">
    <property type="entry name" value="De-COase2_N"/>
</dbReference>
<evidence type="ECO:0000256" key="2">
    <source>
        <dbReference type="ARBA" id="ARBA00022793"/>
    </source>
</evidence>
<feature type="binding site" evidence="5">
    <location>
        <position position="293"/>
    </location>
    <ligand>
        <name>substrate</name>
    </ligand>
</feature>
<reference evidence="10" key="1">
    <citation type="submission" date="2019-11" db="EMBL/GenBank/DDBJ databases">
        <authorList>
            <person name="Feng L."/>
        </authorList>
    </citation>
    <scope>NUCLEOTIDE SEQUENCE</scope>
    <source>
        <strain evidence="10">IbartlettiiLFYP30</strain>
    </source>
</reference>
<dbReference type="SUPFAM" id="SSF51419">
    <property type="entry name" value="PLP-binding barrel"/>
    <property type="match status" value="1"/>
</dbReference>
<feature type="binding site" evidence="5">
    <location>
        <position position="330"/>
    </location>
    <ligand>
        <name>substrate</name>
    </ligand>
</feature>
<keyword evidence="5 8" id="KW-0457">Lysine biosynthesis</keyword>
<keyword evidence="3 5" id="KW-0663">Pyridoxal phosphate</keyword>
<protein>
    <recommendedName>
        <fullName evidence="5 6">Diaminopimelate decarboxylase</fullName>
        <shortName evidence="5">DAP decarboxylase</shortName>
        <shortName evidence="5">DAPDC</shortName>
        <ecNumber evidence="5 6">4.1.1.20</ecNumber>
    </recommendedName>
</protein>
<dbReference type="SUPFAM" id="SSF50621">
    <property type="entry name" value="Alanine racemase C-terminal domain-like"/>
    <property type="match status" value="1"/>
</dbReference>
<dbReference type="Gene3D" id="2.40.37.10">
    <property type="entry name" value="Lyase, Ornithine Decarboxylase, Chain A, domain 1"/>
    <property type="match status" value="1"/>
</dbReference>
<feature type="binding site" evidence="5">
    <location>
        <position position="363"/>
    </location>
    <ligand>
        <name>substrate</name>
    </ligand>
</feature>
<dbReference type="GO" id="GO:0008836">
    <property type="term" value="F:diaminopimelate decarboxylase activity"/>
    <property type="evidence" value="ECO:0007669"/>
    <property type="project" value="UniProtKB-UniRule"/>
</dbReference>
<dbReference type="Pfam" id="PF02784">
    <property type="entry name" value="Orn_Arg_deC_N"/>
    <property type="match status" value="1"/>
</dbReference>
<evidence type="ECO:0000259" key="9">
    <source>
        <dbReference type="Pfam" id="PF02784"/>
    </source>
</evidence>
<dbReference type="HAMAP" id="MF_02120">
    <property type="entry name" value="LysA"/>
    <property type="match status" value="1"/>
</dbReference>
<dbReference type="PANTHER" id="PTHR43727">
    <property type="entry name" value="DIAMINOPIMELATE DECARBOXYLASE"/>
    <property type="match status" value="1"/>
</dbReference>
<evidence type="ECO:0000256" key="5">
    <source>
        <dbReference type="HAMAP-Rule" id="MF_02120"/>
    </source>
</evidence>
<comment type="catalytic activity">
    <reaction evidence="5 8">
        <text>meso-2,6-diaminopimelate + H(+) = L-lysine + CO2</text>
        <dbReference type="Rhea" id="RHEA:15101"/>
        <dbReference type="ChEBI" id="CHEBI:15378"/>
        <dbReference type="ChEBI" id="CHEBI:16526"/>
        <dbReference type="ChEBI" id="CHEBI:32551"/>
        <dbReference type="ChEBI" id="CHEBI:57791"/>
        <dbReference type="EC" id="4.1.1.20"/>
    </reaction>
</comment>
<comment type="similarity">
    <text evidence="5">Belongs to the Orn/Lys/Arg decarboxylase class-II family. LysA subfamily.</text>
</comment>
<name>A0A6N3DAJ9_9FIRM</name>
<comment type="subunit">
    <text evidence="5">Homodimer.</text>
</comment>
<keyword evidence="4 5" id="KW-0456">Lyase</keyword>
<feature type="binding site" evidence="5">
    <location>
        <position position="391"/>
    </location>
    <ligand>
        <name>pyridoxal 5'-phosphate</name>
        <dbReference type="ChEBI" id="CHEBI:597326"/>
    </ligand>
</feature>
<feature type="binding site" evidence="5">
    <location>
        <position position="248"/>
    </location>
    <ligand>
        <name>pyridoxal 5'-phosphate</name>
        <dbReference type="ChEBI" id="CHEBI:597326"/>
    </ligand>
</feature>
<evidence type="ECO:0000256" key="4">
    <source>
        <dbReference type="ARBA" id="ARBA00023239"/>
    </source>
</evidence>
<dbReference type="PRINTS" id="PR01181">
    <property type="entry name" value="DAPDCRBXLASE"/>
</dbReference>
<comment type="cofactor">
    <cofactor evidence="1 5 7 8">
        <name>pyridoxal 5'-phosphate</name>
        <dbReference type="ChEBI" id="CHEBI:597326"/>
    </cofactor>
</comment>
<accession>A0A6N3DAJ9</accession>
<evidence type="ECO:0000256" key="7">
    <source>
        <dbReference type="PIRSR" id="PIRSR600183-50"/>
    </source>
</evidence>
<dbReference type="GO" id="GO:0030170">
    <property type="term" value="F:pyridoxal phosphate binding"/>
    <property type="evidence" value="ECO:0007669"/>
    <property type="project" value="UniProtKB-UniRule"/>
</dbReference>
<dbReference type="NCBIfam" id="TIGR01048">
    <property type="entry name" value="lysA"/>
    <property type="match status" value="1"/>
</dbReference>
<evidence type="ECO:0000256" key="1">
    <source>
        <dbReference type="ARBA" id="ARBA00001933"/>
    </source>
</evidence>
<feature type="domain" description="Orn/DAP/Arg decarboxylase 2 N-terminal" evidence="9">
    <location>
        <begin position="40"/>
        <end position="297"/>
    </location>
</feature>
<feature type="binding site" evidence="5">
    <location>
        <position position="391"/>
    </location>
    <ligand>
        <name>substrate</name>
    </ligand>
</feature>
<feature type="modified residue" description="N6-(pyridoxal phosphate)lysine" evidence="5 7">
    <location>
        <position position="65"/>
    </location>
</feature>
<dbReference type="EC" id="4.1.1.20" evidence="5 6"/>
<gene>
    <name evidence="5 10" type="primary">lysA</name>
    <name evidence="10" type="ORF">IBLFYP30_02177</name>
</gene>
<dbReference type="Gene3D" id="3.20.20.10">
    <property type="entry name" value="Alanine racemase"/>
    <property type="match status" value="1"/>
</dbReference>
<evidence type="ECO:0000256" key="6">
    <source>
        <dbReference type="NCBIfam" id="TIGR01048"/>
    </source>
</evidence>
<dbReference type="InterPro" id="IPR009006">
    <property type="entry name" value="Ala_racemase/Decarboxylase_C"/>
</dbReference>
<dbReference type="AlphaFoldDB" id="A0A6N3DAJ9"/>
<dbReference type="FunFam" id="3.20.20.10:FF:000003">
    <property type="entry name" value="Diaminopimelate decarboxylase"/>
    <property type="match status" value="1"/>
</dbReference>
<feature type="active site" description="Proton donor" evidence="7">
    <location>
        <position position="362"/>
    </location>
</feature>
<dbReference type="EMBL" id="CACRUE010000033">
    <property type="protein sequence ID" value="VYU26216.1"/>
    <property type="molecule type" value="Genomic_DNA"/>
</dbReference>
<dbReference type="InterPro" id="IPR002986">
    <property type="entry name" value="DAP_deCOOHase_LysA"/>
</dbReference>
<keyword evidence="5" id="KW-0028">Amino-acid biosynthesis</keyword>
<dbReference type="PRINTS" id="PR01179">
    <property type="entry name" value="ODADCRBXLASE"/>
</dbReference>
<feature type="binding site" evidence="5">
    <location>
        <position position="334"/>
    </location>
    <ligand>
        <name>substrate</name>
    </ligand>
</feature>
<dbReference type="CDD" id="cd06828">
    <property type="entry name" value="PLPDE_III_DapDC"/>
    <property type="match status" value="1"/>
</dbReference>
<evidence type="ECO:0000256" key="3">
    <source>
        <dbReference type="ARBA" id="ARBA00022898"/>
    </source>
</evidence>
<feature type="binding site" evidence="5">
    <location>
        <begin position="290"/>
        <end position="293"/>
    </location>
    <ligand>
        <name>pyridoxal 5'-phosphate</name>
        <dbReference type="ChEBI" id="CHEBI:597326"/>
    </ligand>
</feature>
<dbReference type="InterPro" id="IPR000183">
    <property type="entry name" value="Orn/DAP/Arg_de-COase"/>
</dbReference>
<sequence>MKLQGTMEIKDNVLHIGGVNTLDLVKKYKTPLYVFDEELIRSKCREYIKSFKVKENGNKVAYAGKAFLTKYMCKLVCEEGLCLDVVSGGELYTAYKAGMPMENILFHGNNKTVDEVKLGIELGVGRFVVDNFYELDLIEKFCLENNKTQKIYFRVTPGIDAHTHKYIRTGQIDSKFGFALINGDFYKAVERVKQYKNIELVGIHAHIGSQIFEIKPFLDEVEIMLKLLKEVNENNDDINLTEVDLGGGIGVYYTEEDKPKTISEFCEAIINKADEVCEELNIKRPTLLIEPGRSLVANAGSTIYTVGSIKEIKNVRTYVSVDGGMTDNIRPSLYQADYECGIVNKINKTGHNHKVTIAGKCCESGDILISDTEIGDIESGDILITTTTGAYGYSMASNYNKIPKNPVVFVQNGEDKLACKRQSYEDLLALEV</sequence>
<comment type="function">
    <text evidence="5">Specifically catalyzes the decarboxylation of meso-diaminopimelate (meso-DAP) to L-lysine.</text>
</comment>
<organism evidence="10">
    <name type="scientific">Intestinibacter bartlettii</name>
    <dbReference type="NCBI Taxonomy" id="261299"/>
    <lineage>
        <taxon>Bacteria</taxon>
        <taxon>Bacillati</taxon>
        <taxon>Bacillota</taxon>
        <taxon>Clostridia</taxon>
        <taxon>Peptostreptococcales</taxon>
        <taxon>Peptostreptococcaceae</taxon>
        <taxon>Intestinibacter</taxon>
    </lineage>
</organism>
<keyword evidence="2 5" id="KW-0210">Decarboxylase</keyword>
<dbReference type="PANTHER" id="PTHR43727:SF2">
    <property type="entry name" value="GROUP IV DECARBOXYLASE"/>
    <property type="match status" value="1"/>
</dbReference>
<dbReference type="RefSeq" id="WP_024037291.1">
    <property type="nucleotide sequence ID" value="NZ_CACRUE010000033.1"/>
</dbReference>
<dbReference type="GO" id="GO:0009089">
    <property type="term" value="P:lysine biosynthetic process via diaminopimelate"/>
    <property type="evidence" value="ECO:0007669"/>
    <property type="project" value="UniProtKB-UniRule"/>
</dbReference>
<proteinExistence type="inferred from homology"/>
<evidence type="ECO:0000313" key="10">
    <source>
        <dbReference type="EMBL" id="VYU26216.1"/>
    </source>
</evidence>
<dbReference type="InterPro" id="IPR029066">
    <property type="entry name" value="PLP-binding_barrel"/>
</dbReference>
<evidence type="ECO:0000256" key="8">
    <source>
        <dbReference type="RuleBase" id="RU003738"/>
    </source>
</evidence>
<comment type="pathway">
    <text evidence="5 8">Amino-acid biosynthesis; L-lysine biosynthesis via DAP pathway; L-lysine from DL-2,6-diaminopimelate: step 1/1.</text>
</comment>